<dbReference type="InterPro" id="IPR029063">
    <property type="entry name" value="SAM-dependent_MTases_sf"/>
</dbReference>
<protein>
    <recommendedName>
        <fullName evidence="3">Methyltransferase type 11 domain-containing protein</fullName>
    </recommendedName>
</protein>
<dbReference type="Proteomes" id="UP000561045">
    <property type="component" value="Unassembled WGS sequence"/>
</dbReference>
<sequence length="199" mass="22534">MNDTSARLRLNLGCGHRKLPGFLNVDKYPACEPDAVVDLEQFPWPWGDDSVAEVQLLHVLEHLGAAPDVYLGLMRELWRVCCDGAAVHIVVPHPRHDSFLNDPTHVRAVTGDGLLMFSQKANRRWVEQGAANTPLGLYLGIDFDLVSTEIDLDPWWQRRLQAGEVDREGVFEAARRENNVIRQSKFVLIARKGDRETEE</sequence>
<evidence type="ECO:0008006" key="3">
    <source>
        <dbReference type="Google" id="ProtNLM"/>
    </source>
</evidence>
<evidence type="ECO:0000313" key="1">
    <source>
        <dbReference type="EMBL" id="MBB4014596.1"/>
    </source>
</evidence>
<dbReference type="AlphaFoldDB" id="A0A840BUW9"/>
<dbReference type="SUPFAM" id="SSF53335">
    <property type="entry name" value="S-adenosyl-L-methionine-dependent methyltransferases"/>
    <property type="match status" value="1"/>
</dbReference>
<accession>A0A840BUW9</accession>
<dbReference type="RefSeq" id="WP_183637411.1">
    <property type="nucleotide sequence ID" value="NZ_BAABLE010000008.1"/>
</dbReference>
<comment type="caution">
    <text evidence="1">The sequence shown here is derived from an EMBL/GenBank/DDBJ whole genome shotgun (WGS) entry which is preliminary data.</text>
</comment>
<evidence type="ECO:0000313" key="2">
    <source>
        <dbReference type="Proteomes" id="UP000561045"/>
    </source>
</evidence>
<proteinExistence type="predicted"/>
<organism evidence="1 2">
    <name type="scientific">Niveibacterium umoris</name>
    <dbReference type="NCBI Taxonomy" id="1193620"/>
    <lineage>
        <taxon>Bacteria</taxon>
        <taxon>Pseudomonadati</taxon>
        <taxon>Pseudomonadota</taxon>
        <taxon>Betaproteobacteria</taxon>
        <taxon>Rhodocyclales</taxon>
        <taxon>Rhodocyclaceae</taxon>
        <taxon>Niveibacterium</taxon>
    </lineage>
</organism>
<reference evidence="1 2" key="1">
    <citation type="submission" date="2020-08" db="EMBL/GenBank/DDBJ databases">
        <title>Genomic Encyclopedia of Type Strains, Phase IV (KMG-IV): sequencing the most valuable type-strain genomes for metagenomic binning, comparative biology and taxonomic classification.</title>
        <authorList>
            <person name="Goeker M."/>
        </authorList>
    </citation>
    <scope>NUCLEOTIDE SEQUENCE [LARGE SCALE GENOMIC DNA]</scope>
    <source>
        <strain evidence="1 2">DSM 106739</strain>
    </source>
</reference>
<name>A0A840BUW9_9RHOO</name>
<keyword evidence="2" id="KW-1185">Reference proteome</keyword>
<gene>
    <name evidence="1" type="ORF">GGR36_003952</name>
</gene>
<dbReference type="EMBL" id="JACIET010000003">
    <property type="protein sequence ID" value="MBB4014596.1"/>
    <property type="molecule type" value="Genomic_DNA"/>
</dbReference>
<dbReference type="Gene3D" id="3.40.50.150">
    <property type="entry name" value="Vaccinia Virus protein VP39"/>
    <property type="match status" value="1"/>
</dbReference>